<evidence type="ECO:0000313" key="2">
    <source>
        <dbReference type="EMBL" id="GBN42923.1"/>
    </source>
</evidence>
<evidence type="ECO:0000313" key="3">
    <source>
        <dbReference type="Proteomes" id="UP000499080"/>
    </source>
</evidence>
<organism evidence="2 3">
    <name type="scientific">Araneus ventricosus</name>
    <name type="common">Orbweaver spider</name>
    <name type="synonym">Epeira ventricosa</name>
    <dbReference type="NCBI Taxonomy" id="182803"/>
    <lineage>
        <taxon>Eukaryota</taxon>
        <taxon>Metazoa</taxon>
        <taxon>Ecdysozoa</taxon>
        <taxon>Arthropoda</taxon>
        <taxon>Chelicerata</taxon>
        <taxon>Arachnida</taxon>
        <taxon>Araneae</taxon>
        <taxon>Araneomorphae</taxon>
        <taxon>Entelegynae</taxon>
        <taxon>Araneoidea</taxon>
        <taxon>Araneidae</taxon>
        <taxon>Araneus</taxon>
    </lineage>
</organism>
<accession>A0A4Y2NVK9</accession>
<gene>
    <name evidence="2" type="ORF">AVEN_203782_1</name>
</gene>
<reference evidence="2 3" key="1">
    <citation type="journal article" date="2019" name="Sci. Rep.">
        <title>Orb-weaving spider Araneus ventricosus genome elucidates the spidroin gene catalogue.</title>
        <authorList>
            <person name="Kono N."/>
            <person name="Nakamura H."/>
            <person name="Ohtoshi R."/>
            <person name="Moran D.A.P."/>
            <person name="Shinohara A."/>
            <person name="Yoshida Y."/>
            <person name="Fujiwara M."/>
            <person name="Mori M."/>
            <person name="Tomita M."/>
            <person name="Arakawa K."/>
        </authorList>
    </citation>
    <scope>NUCLEOTIDE SEQUENCE [LARGE SCALE GENOMIC DNA]</scope>
</reference>
<keyword evidence="3" id="KW-1185">Reference proteome</keyword>
<dbReference type="EMBL" id="BGPR01129768">
    <property type="protein sequence ID" value="GBN42923.1"/>
    <property type="molecule type" value="Genomic_DNA"/>
</dbReference>
<feature type="compositionally biased region" description="Low complexity" evidence="1">
    <location>
        <begin position="12"/>
        <end position="21"/>
    </location>
</feature>
<sequence length="121" mass="13063">AAERSVKVVTEASSKASGSSSRDGFFRARIVVRRSMPDFETEADYKPGIIDKEMQVMPQGRVAGKGAGRTRNATTSTWQAVNVANFLKVVKMPMVLRNMGDTPLLMIPCGAVEANTVKTVS</sequence>
<proteinExistence type="predicted"/>
<dbReference type="Proteomes" id="UP000499080">
    <property type="component" value="Unassembled WGS sequence"/>
</dbReference>
<dbReference type="AlphaFoldDB" id="A0A4Y2NVK9"/>
<name>A0A4Y2NVK9_ARAVE</name>
<protein>
    <submittedName>
        <fullName evidence="2">Uncharacterized protein</fullName>
    </submittedName>
</protein>
<feature type="non-terminal residue" evidence="2">
    <location>
        <position position="1"/>
    </location>
</feature>
<evidence type="ECO:0000256" key="1">
    <source>
        <dbReference type="SAM" id="MobiDB-lite"/>
    </source>
</evidence>
<comment type="caution">
    <text evidence="2">The sequence shown here is derived from an EMBL/GenBank/DDBJ whole genome shotgun (WGS) entry which is preliminary data.</text>
</comment>
<feature type="region of interest" description="Disordered" evidence="1">
    <location>
        <begin position="1"/>
        <end position="22"/>
    </location>
</feature>